<comment type="caution">
    <text evidence="1">The sequence shown here is derived from an EMBL/GenBank/DDBJ whole genome shotgun (WGS) entry which is preliminary data.</text>
</comment>
<protein>
    <submittedName>
        <fullName evidence="1">Uncharacterized protein</fullName>
    </submittedName>
</protein>
<accession>A0A1F4Z3D5</accession>
<sequence>MKRYSIKRVRASKRGFPIFKLAGVILLLAAIGAGVALVLNPQRIRDAKAAYTICETEGFVCKPSTYTCAQTFSSLNDCDDVYGSGYKCGKDCYLPTVPKTPTPTPKPAAPKPTATPTPKCQTGTFYEACGYSGTQWCPKNTSCNTGWTSGPNNNVFCGEMEKLVDTGTYCLRWDGKRSWNGSVSCVYDSSCVIKCAAPVKKDFYVQCGAGKDLIQVSWNPVSGATQYNVKLWTGSILTLSNKVSFTYKDFVIDSTKYAGATRYYTVKVSTWDGTTCNSPSGYVNFGTLKCP</sequence>
<evidence type="ECO:0000313" key="2">
    <source>
        <dbReference type="Proteomes" id="UP000176822"/>
    </source>
</evidence>
<dbReference type="AlphaFoldDB" id="A0A1F4Z3D5"/>
<organism evidence="1 2">
    <name type="scientific">Candidatus Amesbacteria bacterium RIFCSPLOWO2_01_FULL_47_33</name>
    <dbReference type="NCBI Taxonomy" id="1797258"/>
    <lineage>
        <taxon>Bacteria</taxon>
        <taxon>Candidatus Amesiibacteriota</taxon>
    </lineage>
</organism>
<evidence type="ECO:0000313" key="1">
    <source>
        <dbReference type="EMBL" id="OGD00557.1"/>
    </source>
</evidence>
<dbReference type="EMBL" id="MEXM01000036">
    <property type="protein sequence ID" value="OGD00557.1"/>
    <property type="molecule type" value="Genomic_DNA"/>
</dbReference>
<reference evidence="1 2" key="1">
    <citation type="journal article" date="2016" name="Nat. Commun.">
        <title>Thousands of microbial genomes shed light on interconnected biogeochemical processes in an aquifer system.</title>
        <authorList>
            <person name="Anantharaman K."/>
            <person name="Brown C.T."/>
            <person name="Hug L.A."/>
            <person name="Sharon I."/>
            <person name="Castelle C.J."/>
            <person name="Probst A.J."/>
            <person name="Thomas B.C."/>
            <person name="Singh A."/>
            <person name="Wilkins M.J."/>
            <person name="Karaoz U."/>
            <person name="Brodie E.L."/>
            <person name="Williams K.H."/>
            <person name="Hubbard S.S."/>
            <person name="Banfield J.F."/>
        </authorList>
    </citation>
    <scope>NUCLEOTIDE SEQUENCE [LARGE SCALE GENOMIC DNA]</scope>
</reference>
<name>A0A1F4Z3D5_9BACT</name>
<gene>
    <name evidence="1" type="ORF">A2972_01640</name>
</gene>
<proteinExistence type="predicted"/>
<dbReference type="Proteomes" id="UP000176822">
    <property type="component" value="Unassembled WGS sequence"/>
</dbReference>